<protein>
    <recommendedName>
        <fullName evidence="1">Transcription elongation factor GreA/GreB C-terminal domain-containing protein</fullName>
    </recommendedName>
</protein>
<dbReference type="Gene3D" id="3.10.50.30">
    <property type="entry name" value="Transcription elongation factor, GreA/GreB, C-terminal domain"/>
    <property type="match status" value="1"/>
</dbReference>
<dbReference type="OrthoDB" id="192847at2"/>
<dbReference type="Proteomes" id="UP000244892">
    <property type="component" value="Chromosome"/>
</dbReference>
<proteinExistence type="predicted"/>
<organism evidence="2 3">
    <name type="scientific">Aquabacterium olei</name>
    <dbReference type="NCBI Taxonomy" id="1296669"/>
    <lineage>
        <taxon>Bacteria</taxon>
        <taxon>Pseudomonadati</taxon>
        <taxon>Pseudomonadota</taxon>
        <taxon>Betaproteobacteria</taxon>
        <taxon>Burkholderiales</taxon>
        <taxon>Aquabacterium</taxon>
    </lineage>
</organism>
<keyword evidence="3" id="KW-1185">Reference proteome</keyword>
<reference evidence="2 3" key="1">
    <citation type="submission" date="2018-05" db="EMBL/GenBank/DDBJ databases">
        <title>complete genome sequence of Aquabacterium olei NBRC 110486.</title>
        <authorList>
            <person name="Tang B."/>
            <person name="Chang J."/>
            <person name="Zhang L."/>
            <person name="Yang H."/>
        </authorList>
    </citation>
    <scope>NUCLEOTIDE SEQUENCE [LARGE SCALE GENOMIC DNA]</scope>
    <source>
        <strain evidence="2 3">NBRC 110486</strain>
    </source>
</reference>
<dbReference type="InterPro" id="IPR036953">
    <property type="entry name" value="GreA/GreB_C_sf"/>
</dbReference>
<feature type="domain" description="Transcription elongation factor GreA/GreB C-terminal" evidence="1">
    <location>
        <begin position="51"/>
        <end position="114"/>
    </location>
</feature>
<dbReference type="Pfam" id="PF01272">
    <property type="entry name" value="GreA_GreB"/>
    <property type="match status" value="1"/>
</dbReference>
<dbReference type="EMBL" id="CP029210">
    <property type="protein sequence ID" value="AWI54784.1"/>
    <property type="molecule type" value="Genomic_DNA"/>
</dbReference>
<evidence type="ECO:0000259" key="1">
    <source>
        <dbReference type="Pfam" id="PF01272"/>
    </source>
</evidence>
<dbReference type="GO" id="GO:0003677">
    <property type="term" value="F:DNA binding"/>
    <property type="evidence" value="ECO:0007669"/>
    <property type="project" value="InterPro"/>
</dbReference>
<accession>A0A2U8FWI2</accession>
<evidence type="ECO:0000313" key="3">
    <source>
        <dbReference type="Proteomes" id="UP000244892"/>
    </source>
</evidence>
<gene>
    <name evidence="2" type="ORF">DEH84_16195</name>
</gene>
<dbReference type="SUPFAM" id="SSF54534">
    <property type="entry name" value="FKBP-like"/>
    <property type="match status" value="1"/>
</dbReference>
<dbReference type="InterPro" id="IPR001437">
    <property type="entry name" value="Tscrpt_elong_fac_GreA/B_C"/>
</dbReference>
<dbReference type="GO" id="GO:0032784">
    <property type="term" value="P:regulation of DNA-templated transcription elongation"/>
    <property type="evidence" value="ECO:0007669"/>
    <property type="project" value="InterPro"/>
</dbReference>
<evidence type="ECO:0000313" key="2">
    <source>
        <dbReference type="EMBL" id="AWI54784.1"/>
    </source>
</evidence>
<dbReference type="AlphaFoldDB" id="A0A2U8FWI2"/>
<name>A0A2U8FWI2_9BURK</name>
<sequence>MSIPASRVVTEVDHSRLSALLERAAPCPPATWTQLNEVLDFADLVPPEAVPEQVVTMRSSVVLLAHEDGRTLKVTLSYPHDTPPDGLSVLTPLGAALIGQRVGEAVRWTGLDGVPRQAVLAAIPFQPEAAGQFHL</sequence>
<dbReference type="RefSeq" id="WP_109037808.1">
    <property type="nucleotide sequence ID" value="NZ_CP029210.1"/>
</dbReference>
<dbReference type="KEGG" id="aon:DEH84_16195"/>